<keyword evidence="1" id="KW-0812">Transmembrane</keyword>
<accession>A0A931G013</accession>
<feature type="transmembrane region" description="Helical" evidence="1">
    <location>
        <begin position="79"/>
        <end position="97"/>
    </location>
</feature>
<dbReference type="Proteomes" id="UP000598146">
    <property type="component" value="Unassembled WGS sequence"/>
</dbReference>
<dbReference type="RefSeq" id="WP_196417122.1">
    <property type="nucleotide sequence ID" value="NZ_JADQTO010000014.1"/>
</dbReference>
<dbReference type="AlphaFoldDB" id="A0A931G013"/>
<evidence type="ECO:0000256" key="1">
    <source>
        <dbReference type="SAM" id="Phobius"/>
    </source>
</evidence>
<feature type="transmembrane region" description="Helical" evidence="1">
    <location>
        <begin position="197"/>
        <end position="225"/>
    </location>
</feature>
<keyword evidence="1" id="KW-0472">Membrane</keyword>
<evidence type="ECO:0000313" key="2">
    <source>
        <dbReference type="EMBL" id="MBG0565365.1"/>
    </source>
</evidence>
<feature type="transmembrane region" description="Helical" evidence="1">
    <location>
        <begin position="245"/>
        <end position="262"/>
    </location>
</feature>
<protein>
    <submittedName>
        <fullName evidence="2">Uncharacterized protein</fullName>
    </submittedName>
</protein>
<comment type="caution">
    <text evidence="2">The sequence shown here is derived from an EMBL/GenBank/DDBJ whole genome shotgun (WGS) entry which is preliminary data.</text>
</comment>
<keyword evidence="3" id="KW-1185">Reference proteome</keyword>
<reference evidence="2" key="1">
    <citation type="submission" date="2020-11" db="EMBL/GenBank/DDBJ databases">
        <title>Isolation and identification of active actinomycetes.</title>
        <authorList>
            <person name="Sun X."/>
        </authorList>
    </citation>
    <scope>NUCLEOTIDE SEQUENCE</scope>
    <source>
        <strain evidence="2">NEAU-A11</strain>
    </source>
</reference>
<feature type="transmembrane region" description="Helical" evidence="1">
    <location>
        <begin position="142"/>
        <end position="159"/>
    </location>
</feature>
<evidence type="ECO:0000313" key="3">
    <source>
        <dbReference type="Proteomes" id="UP000598146"/>
    </source>
</evidence>
<name>A0A931G013_9ACTN</name>
<feature type="transmembrane region" description="Helical" evidence="1">
    <location>
        <begin position="109"/>
        <end position="130"/>
    </location>
</feature>
<keyword evidence="1" id="KW-1133">Transmembrane helix</keyword>
<dbReference type="PROSITE" id="PS51257">
    <property type="entry name" value="PROKAR_LIPOPROTEIN"/>
    <property type="match status" value="1"/>
</dbReference>
<feature type="transmembrane region" description="Helical" evidence="1">
    <location>
        <begin position="53"/>
        <end position="72"/>
    </location>
</feature>
<dbReference type="EMBL" id="JADQTO010000014">
    <property type="protein sequence ID" value="MBG0565365.1"/>
    <property type="molecule type" value="Genomic_DNA"/>
</dbReference>
<proteinExistence type="predicted"/>
<sequence length="288" mass="29673">MRWGALIALLLVLVLLARGGRWTTWGVLVSGCAWLAVDVGLDRIDYVSDSAELGIGAAAAALICCAVVMAVPAVPRPNALLAVAMVAAIASGMATATESPTDVEPALNTGSAAVGALLALVAAAAAVQAAGPADRPSVRTTVTVGILAPATPWLLRHIWPQPSGARSLATFAFTVLLVVVVVALARTRPGSRQHRYSYGMVAAVVVVALPVMLWPLALLALVVQIGRPFTELAANTPIHSADADALMIVLAIPMGLILARTLRNFVLTSRPAHRVGIPAGDDAEYRAA</sequence>
<organism evidence="2 3">
    <name type="scientific">Actinoplanes aureus</name>
    <dbReference type="NCBI Taxonomy" id="2792083"/>
    <lineage>
        <taxon>Bacteria</taxon>
        <taxon>Bacillati</taxon>
        <taxon>Actinomycetota</taxon>
        <taxon>Actinomycetes</taxon>
        <taxon>Micromonosporales</taxon>
        <taxon>Micromonosporaceae</taxon>
        <taxon>Actinoplanes</taxon>
    </lineage>
</organism>
<gene>
    <name evidence="2" type="ORF">I4J89_28310</name>
</gene>
<feature type="transmembrane region" description="Helical" evidence="1">
    <location>
        <begin position="165"/>
        <end position="185"/>
    </location>
</feature>